<organism evidence="1 2">
    <name type="scientific">Pristionchus fissidentatus</name>
    <dbReference type="NCBI Taxonomy" id="1538716"/>
    <lineage>
        <taxon>Eukaryota</taxon>
        <taxon>Metazoa</taxon>
        <taxon>Ecdysozoa</taxon>
        <taxon>Nematoda</taxon>
        <taxon>Chromadorea</taxon>
        <taxon>Rhabditida</taxon>
        <taxon>Rhabditina</taxon>
        <taxon>Diplogasteromorpha</taxon>
        <taxon>Diplogasteroidea</taxon>
        <taxon>Neodiplogasteridae</taxon>
        <taxon>Pristionchus</taxon>
    </lineage>
</organism>
<evidence type="ECO:0000313" key="1">
    <source>
        <dbReference type="EMBL" id="GMT26063.1"/>
    </source>
</evidence>
<dbReference type="AlphaFoldDB" id="A0AAV5W5Q4"/>
<dbReference type="EMBL" id="BTSY01000004">
    <property type="protein sequence ID" value="GMT26063.1"/>
    <property type="molecule type" value="Genomic_DNA"/>
</dbReference>
<reference evidence="1" key="1">
    <citation type="submission" date="2023-10" db="EMBL/GenBank/DDBJ databases">
        <title>Genome assembly of Pristionchus species.</title>
        <authorList>
            <person name="Yoshida K."/>
            <person name="Sommer R.J."/>
        </authorList>
    </citation>
    <scope>NUCLEOTIDE SEQUENCE</scope>
    <source>
        <strain evidence="1">RS5133</strain>
    </source>
</reference>
<accession>A0AAV5W5Q4</accession>
<comment type="caution">
    <text evidence="1">The sequence shown here is derived from an EMBL/GenBank/DDBJ whole genome shotgun (WGS) entry which is preliminary data.</text>
</comment>
<feature type="non-terminal residue" evidence="1">
    <location>
        <position position="637"/>
    </location>
</feature>
<protein>
    <submittedName>
        <fullName evidence="1">Uncharacterized protein</fullName>
    </submittedName>
</protein>
<proteinExistence type="predicted"/>
<sequence length="637" mass="71668">MNSIGLGMRGGVIAASGTLLAAEDLVEQLALRVDSLETQPEYGSVPVRLGNPDADDRAVGVATLLQQLQLAIRELSRELGGDAQRRLGCEHGRAVGHLGARNAHHFSQFHEQHSRRLLIPIKQPSPLELASARLLLRLLHNDDAAVIRARRLREAHVLFECAQRAQQLVVRDRRHDRHGSCSRRVHHTDQHRATKAGEFYALRVVERPLAHLVHVHPRVHLRKQLLRLLLRARFVREEGALNVRVCDRGLGSRTAQVRLLMLRTIVGHNLHPLADAPLVELYRVQLVVLVVRNAIQLRQISHARCGGRLVVHAHLLLHARVAARPRCRAQLLLRERVEGDYVVRVRPIVEWRRGLLAAAHGVWRGQRGAEVEHALRRSADRRRRRLGNAATGVVEVHRVHLVVYRVVQSYRVRNRVPRLSRGTRQIRRLVLLDGAPEPLECTRPRRLLGRRKPVIGCLFAPHRLPSRSRGRRSTSFTAVRLTSLIFHGGVRLPRESSEYVVALGIVRSGGTGRRADGIVALRVELRWRLQHRQRESDSSLVSIMGCKVGLRSTSGVAGPITSLSQLTPHHPLVLRHKAAHVAVVVLLHFRIAKADHDGLPHFLFLRHHVQIVNSPLRDSRNVHVVNGGRTSSFGHNV</sequence>
<name>A0AAV5W5Q4_9BILA</name>
<keyword evidence="2" id="KW-1185">Reference proteome</keyword>
<dbReference type="Proteomes" id="UP001432322">
    <property type="component" value="Unassembled WGS sequence"/>
</dbReference>
<evidence type="ECO:0000313" key="2">
    <source>
        <dbReference type="Proteomes" id="UP001432322"/>
    </source>
</evidence>
<gene>
    <name evidence="1" type="ORF">PFISCL1PPCAC_17360</name>
</gene>